<protein>
    <submittedName>
        <fullName evidence="1">Uncharacterized protein</fullName>
    </submittedName>
</protein>
<reference evidence="1" key="2">
    <citation type="journal article" date="2015" name="Fish Shellfish Immunol.">
        <title>Early steps in the European eel (Anguilla anguilla)-Vibrio vulnificus interaction in the gills: Role of the RtxA13 toxin.</title>
        <authorList>
            <person name="Callol A."/>
            <person name="Pajuelo D."/>
            <person name="Ebbesson L."/>
            <person name="Teles M."/>
            <person name="MacKenzie S."/>
            <person name="Amaro C."/>
        </authorList>
    </citation>
    <scope>NUCLEOTIDE SEQUENCE</scope>
</reference>
<evidence type="ECO:0000313" key="1">
    <source>
        <dbReference type="EMBL" id="JAH22313.1"/>
    </source>
</evidence>
<name>A0A0E9R1X4_ANGAN</name>
<sequence>MTLCHMTLYLHQPNQNLTVIWLTCNIDS</sequence>
<reference evidence="1" key="1">
    <citation type="submission" date="2014-11" db="EMBL/GenBank/DDBJ databases">
        <authorList>
            <person name="Amaro Gonzalez C."/>
        </authorList>
    </citation>
    <scope>NUCLEOTIDE SEQUENCE</scope>
</reference>
<proteinExistence type="predicted"/>
<accession>A0A0E9R1X4</accession>
<dbReference type="AlphaFoldDB" id="A0A0E9R1X4"/>
<organism evidence="1">
    <name type="scientific">Anguilla anguilla</name>
    <name type="common">European freshwater eel</name>
    <name type="synonym">Muraena anguilla</name>
    <dbReference type="NCBI Taxonomy" id="7936"/>
    <lineage>
        <taxon>Eukaryota</taxon>
        <taxon>Metazoa</taxon>
        <taxon>Chordata</taxon>
        <taxon>Craniata</taxon>
        <taxon>Vertebrata</taxon>
        <taxon>Euteleostomi</taxon>
        <taxon>Actinopterygii</taxon>
        <taxon>Neopterygii</taxon>
        <taxon>Teleostei</taxon>
        <taxon>Anguilliformes</taxon>
        <taxon>Anguillidae</taxon>
        <taxon>Anguilla</taxon>
    </lineage>
</organism>
<dbReference type="EMBL" id="GBXM01086264">
    <property type="protein sequence ID" value="JAH22313.1"/>
    <property type="molecule type" value="Transcribed_RNA"/>
</dbReference>